<dbReference type="OrthoDB" id="6145874at2759"/>
<dbReference type="EMBL" id="CH963857">
    <property type="protein sequence ID" value="EDW76245.2"/>
    <property type="molecule type" value="Genomic_DNA"/>
</dbReference>
<accession>B4MUQ0</accession>
<evidence type="ECO:0000259" key="1">
    <source>
        <dbReference type="PROSITE" id="PS51406"/>
    </source>
</evidence>
<dbReference type="eggNOG" id="KOG2579">
    <property type="taxonomic scope" value="Eukaryota"/>
</dbReference>
<evidence type="ECO:0000313" key="2">
    <source>
        <dbReference type="EMBL" id="EDW76245.2"/>
    </source>
</evidence>
<gene>
    <name evidence="2" type="primary">Dwil\GK15354</name>
    <name evidence="2" type="ORF">Dwil_GK15354</name>
</gene>
<dbReference type="InterPro" id="IPR014716">
    <property type="entry name" value="Fibrinogen_a/b/g_C_1"/>
</dbReference>
<dbReference type="SUPFAM" id="SSF56496">
    <property type="entry name" value="Fibrinogen C-terminal domain-like"/>
    <property type="match status" value="1"/>
</dbReference>
<dbReference type="InterPro" id="IPR050373">
    <property type="entry name" value="Fibrinogen_C-term_domain"/>
</dbReference>
<dbReference type="Proteomes" id="UP000007798">
    <property type="component" value="Unassembled WGS sequence"/>
</dbReference>
<dbReference type="PANTHER" id="PTHR19143">
    <property type="entry name" value="FIBRINOGEN/TENASCIN/ANGIOPOEITIN"/>
    <property type="match status" value="1"/>
</dbReference>
<organism evidence="2 3">
    <name type="scientific">Drosophila willistoni</name>
    <name type="common">Fruit fly</name>
    <dbReference type="NCBI Taxonomy" id="7260"/>
    <lineage>
        <taxon>Eukaryota</taxon>
        <taxon>Metazoa</taxon>
        <taxon>Ecdysozoa</taxon>
        <taxon>Arthropoda</taxon>
        <taxon>Hexapoda</taxon>
        <taxon>Insecta</taxon>
        <taxon>Pterygota</taxon>
        <taxon>Neoptera</taxon>
        <taxon>Endopterygota</taxon>
        <taxon>Diptera</taxon>
        <taxon>Brachycera</taxon>
        <taxon>Muscomorpha</taxon>
        <taxon>Ephydroidea</taxon>
        <taxon>Drosophilidae</taxon>
        <taxon>Drosophila</taxon>
        <taxon>Sophophora</taxon>
    </lineage>
</organism>
<dbReference type="AlphaFoldDB" id="B4MUQ0"/>
<dbReference type="KEGG" id="dwi:6642573"/>
<dbReference type="InterPro" id="IPR036056">
    <property type="entry name" value="Fibrinogen-like_C"/>
</dbReference>
<dbReference type="HOGENOM" id="CLU_038628_6_0_1"/>
<dbReference type="Pfam" id="PF00147">
    <property type="entry name" value="Fibrinogen_C"/>
    <property type="match status" value="1"/>
</dbReference>
<evidence type="ECO:0000313" key="3">
    <source>
        <dbReference type="Proteomes" id="UP000007798"/>
    </source>
</evidence>
<dbReference type="SMR" id="B4MUQ0"/>
<proteinExistence type="predicted"/>
<dbReference type="PROSITE" id="PS51406">
    <property type="entry name" value="FIBRINOGEN_C_2"/>
    <property type="match status" value="1"/>
</dbReference>
<dbReference type="InParanoid" id="B4MUQ0"/>
<dbReference type="GO" id="GO:0005615">
    <property type="term" value="C:extracellular space"/>
    <property type="evidence" value="ECO:0007669"/>
    <property type="project" value="TreeGrafter"/>
</dbReference>
<reference evidence="2 3" key="1">
    <citation type="journal article" date="2007" name="Nature">
        <title>Evolution of genes and genomes on the Drosophila phylogeny.</title>
        <authorList>
            <consortium name="Drosophila 12 Genomes Consortium"/>
            <person name="Clark A.G."/>
            <person name="Eisen M.B."/>
            <person name="Smith D.R."/>
            <person name="Bergman C.M."/>
            <person name="Oliver B."/>
            <person name="Markow T.A."/>
            <person name="Kaufman T.C."/>
            <person name="Kellis M."/>
            <person name="Gelbart W."/>
            <person name="Iyer V.N."/>
            <person name="Pollard D.A."/>
            <person name="Sackton T.B."/>
            <person name="Larracuente A.M."/>
            <person name="Singh N.D."/>
            <person name="Abad J.P."/>
            <person name="Abt D.N."/>
            <person name="Adryan B."/>
            <person name="Aguade M."/>
            <person name="Akashi H."/>
            <person name="Anderson W.W."/>
            <person name="Aquadro C.F."/>
            <person name="Ardell D.H."/>
            <person name="Arguello R."/>
            <person name="Artieri C.G."/>
            <person name="Barbash D.A."/>
            <person name="Barker D."/>
            <person name="Barsanti P."/>
            <person name="Batterham P."/>
            <person name="Batzoglou S."/>
            <person name="Begun D."/>
            <person name="Bhutkar A."/>
            <person name="Blanco E."/>
            <person name="Bosak S.A."/>
            <person name="Bradley R.K."/>
            <person name="Brand A.D."/>
            <person name="Brent M.R."/>
            <person name="Brooks A.N."/>
            <person name="Brown R.H."/>
            <person name="Butlin R.K."/>
            <person name="Caggese C."/>
            <person name="Calvi B.R."/>
            <person name="Bernardo de Carvalho A."/>
            <person name="Caspi A."/>
            <person name="Castrezana S."/>
            <person name="Celniker S.E."/>
            <person name="Chang J.L."/>
            <person name="Chapple C."/>
            <person name="Chatterji S."/>
            <person name="Chinwalla A."/>
            <person name="Civetta A."/>
            <person name="Clifton S.W."/>
            <person name="Comeron J.M."/>
            <person name="Costello J.C."/>
            <person name="Coyne J.A."/>
            <person name="Daub J."/>
            <person name="David R.G."/>
            <person name="Delcher A.L."/>
            <person name="Delehaunty K."/>
            <person name="Do C.B."/>
            <person name="Ebling H."/>
            <person name="Edwards K."/>
            <person name="Eickbush T."/>
            <person name="Evans J.D."/>
            <person name="Filipski A."/>
            <person name="Findeiss S."/>
            <person name="Freyhult E."/>
            <person name="Fulton L."/>
            <person name="Fulton R."/>
            <person name="Garcia A.C."/>
            <person name="Gardiner A."/>
            <person name="Garfield D.A."/>
            <person name="Garvin B.E."/>
            <person name="Gibson G."/>
            <person name="Gilbert D."/>
            <person name="Gnerre S."/>
            <person name="Godfrey J."/>
            <person name="Good R."/>
            <person name="Gotea V."/>
            <person name="Gravely B."/>
            <person name="Greenberg A.J."/>
            <person name="Griffiths-Jones S."/>
            <person name="Gross S."/>
            <person name="Guigo R."/>
            <person name="Gustafson E.A."/>
            <person name="Haerty W."/>
            <person name="Hahn M.W."/>
            <person name="Halligan D.L."/>
            <person name="Halpern A.L."/>
            <person name="Halter G.M."/>
            <person name="Han M.V."/>
            <person name="Heger A."/>
            <person name="Hillier L."/>
            <person name="Hinrichs A.S."/>
            <person name="Holmes I."/>
            <person name="Hoskins R.A."/>
            <person name="Hubisz M.J."/>
            <person name="Hultmark D."/>
            <person name="Huntley M.A."/>
            <person name="Jaffe D.B."/>
            <person name="Jagadeeshan S."/>
            <person name="Jeck W.R."/>
            <person name="Johnson J."/>
            <person name="Jones C.D."/>
            <person name="Jordan W.C."/>
            <person name="Karpen G.H."/>
            <person name="Kataoka E."/>
            <person name="Keightley P.D."/>
            <person name="Kheradpour P."/>
            <person name="Kirkness E.F."/>
            <person name="Koerich L.B."/>
            <person name="Kristiansen K."/>
            <person name="Kudrna D."/>
            <person name="Kulathinal R.J."/>
            <person name="Kumar S."/>
            <person name="Kwok R."/>
            <person name="Lander E."/>
            <person name="Langley C.H."/>
            <person name="Lapoint R."/>
            <person name="Lazzaro B.P."/>
            <person name="Lee S.J."/>
            <person name="Levesque L."/>
            <person name="Li R."/>
            <person name="Lin C.F."/>
            <person name="Lin M.F."/>
            <person name="Lindblad-Toh K."/>
            <person name="Llopart A."/>
            <person name="Long M."/>
            <person name="Low L."/>
            <person name="Lozovsky E."/>
            <person name="Lu J."/>
            <person name="Luo M."/>
            <person name="Machado C.A."/>
            <person name="Makalowski W."/>
            <person name="Marzo M."/>
            <person name="Matsuda M."/>
            <person name="Matzkin L."/>
            <person name="McAllister B."/>
            <person name="McBride C.S."/>
            <person name="McKernan B."/>
            <person name="McKernan K."/>
            <person name="Mendez-Lago M."/>
            <person name="Minx P."/>
            <person name="Mollenhauer M.U."/>
            <person name="Montooth K."/>
            <person name="Mount S.M."/>
            <person name="Mu X."/>
            <person name="Myers E."/>
            <person name="Negre B."/>
            <person name="Newfeld S."/>
            <person name="Nielsen R."/>
            <person name="Noor M.A."/>
            <person name="O'Grady P."/>
            <person name="Pachter L."/>
            <person name="Papaceit M."/>
            <person name="Parisi M.J."/>
            <person name="Parisi M."/>
            <person name="Parts L."/>
            <person name="Pedersen J.S."/>
            <person name="Pesole G."/>
            <person name="Phillippy A.M."/>
            <person name="Ponting C.P."/>
            <person name="Pop M."/>
            <person name="Porcelli D."/>
            <person name="Powell J.R."/>
            <person name="Prohaska S."/>
            <person name="Pruitt K."/>
            <person name="Puig M."/>
            <person name="Quesneville H."/>
            <person name="Ram K.R."/>
            <person name="Rand D."/>
            <person name="Rasmussen M.D."/>
            <person name="Reed L.K."/>
            <person name="Reenan R."/>
            <person name="Reily A."/>
            <person name="Remington K.A."/>
            <person name="Rieger T.T."/>
            <person name="Ritchie M.G."/>
            <person name="Robin C."/>
            <person name="Rogers Y.H."/>
            <person name="Rohde C."/>
            <person name="Rozas J."/>
            <person name="Rubenfield M.J."/>
            <person name="Ruiz A."/>
            <person name="Russo S."/>
            <person name="Salzberg S.L."/>
            <person name="Sanchez-Gracia A."/>
            <person name="Saranga D.J."/>
            <person name="Sato H."/>
            <person name="Schaeffer S.W."/>
            <person name="Schatz M.C."/>
            <person name="Schlenke T."/>
            <person name="Schwartz R."/>
            <person name="Segarra C."/>
            <person name="Singh R.S."/>
            <person name="Sirot L."/>
            <person name="Sirota M."/>
            <person name="Sisneros N.B."/>
            <person name="Smith C.D."/>
            <person name="Smith T.F."/>
            <person name="Spieth J."/>
            <person name="Stage D.E."/>
            <person name="Stark A."/>
            <person name="Stephan W."/>
            <person name="Strausberg R.L."/>
            <person name="Strempel S."/>
            <person name="Sturgill D."/>
            <person name="Sutton G."/>
            <person name="Sutton G.G."/>
            <person name="Tao W."/>
            <person name="Teichmann S."/>
            <person name="Tobari Y.N."/>
            <person name="Tomimura Y."/>
            <person name="Tsolas J.M."/>
            <person name="Valente V.L."/>
            <person name="Venter E."/>
            <person name="Venter J.C."/>
            <person name="Vicario S."/>
            <person name="Vieira F.G."/>
            <person name="Vilella A.J."/>
            <person name="Villasante A."/>
            <person name="Walenz B."/>
            <person name="Wang J."/>
            <person name="Wasserman M."/>
            <person name="Watts T."/>
            <person name="Wilson D."/>
            <person name="Wilson R.K."/>
            <person name="Wing R.A."/>
            <person name="Wolfner M.F."/>
            <person name="Wong A."/>
            <person name="Wong G.K."/>
            <person name="Wu C.I."/>
            <person name="Wu G."/>
            <person name="Yamamoto D."/>
            <person name="Yang H.P."/>
            <person name="Yang S.P."/>
            <person name="Yorke J.A."/>
            <person name="Yoshida K."/>
            <person name="Zdobnov E."/>
            <person name="Zhang P."/>
            <person name="Zhang Y."/>
            <person name="Zimin A.V."/>
            <person name="Baldwin J."/>
            <person name="Abdouelleil A."/>
            <person name="Abdulkadir J."/>
            <person name="Abebe A."/>
            <person name="Abera B."/>
            <person name="Abreu J."/>
            <person name="Acer S.C."/>
            <person name="Aftuck L."/>
            <person name="Alexander A."/>
            <person name="An P."/>
            <person name="Anderson E."/>
            <person name="Anderson S."/>
            <person name="Arachi H."/>
            <person name="Azer M."/>
            <person name="Bachantsang P."/>
            <person name="Barry A."/>
            <person name="Bayul T."/>
            <person name="Berlin A."/>
            <person name="Bessette D."/>
            <person name="Bloom T."/>
            <person name="Blye J."/>
            <person name="Boguslavskiy L."/>
            <person name="Bonnet C."/>
            <person name="Boukhgalter B."/>
            <person name="Bourzgui I."/>
            <person name="Brown A."/>
            <person name="Cahill P."/>
            <person name="Channer S."/>
            <person name="Cheshatsang Y."/>
            <person name="Chuda L."/>
            <person name="Citroen M."/>
            <person name="Collymore A."/>
            <person name="Cooke P."/>
            <person name="Costello M."/>
            <person name="D'Aco K."/>
            <person name="Daza R."/>
            <person name="De Haan G."/>
            <person name="DeGray S."/>
            <person name="DeMaso C."/>
            <person name="Dhargay N."/>
            <person name="Dooley K."/>
            <person name="Dooley E."/>
            <person name="Doricent M."/>
            <person name="Dorje P."/>
            <person name="Dorjee K."/>
            <person name="Dupes A."/>
            <person name="Elong R."/>
            <person name="Falk J."/>
            <person name="Farina A."/>
            <person name="Faro S."/>
            <person name="Ferguson D."/>
            <person name="Fisher S."/>
            <person name="Foley C.D."/>
            <person name="Franke A."/>
            <person name="Friedrich D."/>
            <person name="Gadbois L."/>
            <person name="Gearin G."/>
            <person name="Gearin C.R."/>
            <person name="Giannoukos G."/>
            <person name="Goode T."/>
            <person name="Graham J."/>
            <person name="Grandbois E."/>
            <person name="Grewal S."/>
            <person name="Gyaltsen K."/>
            <person name="Hafez N."/>
            <person name="Hagos B."/>
            <person name="Hall J."/>
            <person name="Henson C."/>
            <person name="Hollinger A."/>
            <person name="Honan T."/>
            <person name="Huard M.D."/>
            <person name="Hughes L."/>
            <person name="Hurhula B."/>
            <person name="Husby M.E."/>
            <person name="Kamat A."/>
            <person name="Kanga B."/>
            <person name="Kashin S."/>
            <person name="Khazanovich D."/>
            <person name="Kisner P."/>
            <person name="Lance K."/>
            <person name="Lara M."/>
            <person name="Lee W."/>
            <person name="Lennon N."/>
            <person name="Letendre F."/>
            <person name="LeVine R."/>
            <person name="Lipovsky A."/>
            <person name="Liu X."/>
            <person name="Liu J."/>
            <person name="Liu S."/>
            <person name="Lokyitsang T."/>
            <person name="Lokyitsang Y."/>
            <person name="Lubonja R."/>
            <person name="Lui A."/>
            <person name="MacDonald P."/>
            <person name="Magnisalis V."/>
            <person name="Maru K."/>
            <person name="Matthews C."/>
            <person name="McCusker W."/>
            <person name="McDonough S."/>
            <person name="Mehta T."/>
            <person name="Meldrim J."/>
            <person name="Meneus L."/>
            <person name="Mihai O."/>
            <person name="Mihalev A."/>
            <person name="Mihova T."/>
            <person name="Mittelman R."/>
            <person name="Mlenga V."/>
            <person name="Montmayeur A."/>
            <person name="Mulrain L."/>
            <person name="Navidi A."/>
            <person name="Naylor J."/>
            <person name="Negash T."/>
            <person name="Nguyen T."/>
            <person name="Nguyen N."/>
            <person name="Nicol R."/>
            <person name="Norbu C."/>
            <person name="Norbu N."/>
            <person name="Novod N."/>
            <person name="O'Neill B."/>
            <person name="Osman S."/>
            <person name="Markiewicz E."/>
            <person name="Oyono O.L."/>
            <person name="Patti C."/>
            <person name="Phunkhang P."/>
            <person name="Pierre F."/>
            <person name="Priest M."/>
            <person name="Raghuraman S."/>
            <person name="Rege F."/>
            <person name="Reyes R."/>
            <person name="Rise C."/>
            <person name="Rogov P."/>
            <person name="Ross K."/>
            <person name="Ryan E."/>
            <person name="Settipalli S."/>
            <person name="Shea T."/>
            <person name="Sherpa N."/>
            <person name="Shi L."/>
            <person name="Shih D."/>
            <person name="Sparrow T."/>
            <person name="Spaulding J."/>
            <person name="Stalker J."/>
            <person name="Stange-Thomann N."/>
            <person name="Stavropoulos S."/>
            <person name="Stone C."/>
            <person name="Strader C."/>
            <person name="Tesfaye S."/>
            <person name="Thomson T."/>
            <person name="Thoulutsang Y."/>
            <person name="Thoulutsang D."/>
            <person name="Topham K."/>
            <person name="Topping I."/>
            <person name="Tsamla T."/>
            <person name="Vassiliev H."/>
            <person name="Vo A."/>
            <person name="Wangchuk T."/>
            <person name="Wangdi T."/>
            <person name="Weiand M."/>
            <person name="Wilkinson J."/>
            <person name="Wilson A."/>
            <person name="Yadav S."/>
            <person name="Young G."/>
            <person name="Yu Q."/>
            <person name="Zembek L."/>
            <person name="Zhong D."/>
            <person name="Zimmer A."/>
            <person name="Zwirko Z."/>
            <person name="Jaffe D.B."/>
            <person name="Alvarez P."/>
            <person name="Brockman W."/>
            <person name="Butler J."/>
            <person name="Chin C."/>
            <person name="Gnerre S."/>
            <person name="Grabherr M."/>
            <person name="Kleber M."/>
            <person name="Mauceli E."/>
            <person name="MacCallum I."/>
        </authorList>
    </citation>
    <scope>NUCLEOTIDE SEQUENCE [LARGE SCALE GENOMIC DNA]</scope>
    <source>
        <strain evidence="3">Tucson 14030-0811.24</strain>
    </source>
</reference>
<protein>
    <recommendedName>
        <fullName evidence="1">Fibrinogen C-terminal domain-containing protein</fullName>
    </recommendedName>
</protein>
<dbReference type="Gene3D" id="3.90.215.10">
    <property type="entry name" value="Gamma Fibrinogen, chain A, domain 1"/>
    <property type="match status" value="1"/>
</dbReference>
<dbReference type="STRING" id="7260.B4MUQ0"/>
<dbReference type="PANTHER" id="PTHR19143:SF458">
    <property type="entry name" value="FIBRINOGEN C-TERMINAL DOMAIN-CONTAINING PROTEIN-RELATED"/>
    <property type="match status" value="1"/>
</dbReference>
<name>B4MUQ0_DROWI</name>
<feature type="domain" description="Fibrinogen C-terminal" evidence="1">
    <location>
        <begin position="1"/>
        <end position="62"/>
    </location>
</feature>
<dbReference type="InterPro" id="IPR002181">
    <property type="entry name" value="Fibrinogen_a/b/g_C_dom"/>
</dbReference>
<sequence>MNCAQHYLGAWWYKSCHHSNLFGMYFGGTFSSSLDNKGMVWRHWRGGLYSYKSIKMMVRPKCRCA</sequence>
<keyword evidence="3" id="KW-1185">Reference proteome</keyword>